<dbReference type="InterPro" id="IPR044837">
    <property type="entry name" value="REM16-like"/>
</dbReference>
<keyword evidence="10" id="KW-1185">Reference proteome</keyword>
<evidence type="ECO:0000256" key="2">
    <source>
        <dbReference type="ARBA" id="ARBA00023015"/>
    </source>
</evidence>
<dbReference type="SMART" id="SM01019">
    <property type="entry name" value="B3"/>
    <property type="match status" value="1"/>
</dbReference>
<dbReference type="STRING" id="77586.A0A0D9WPL8"/>
<evidence type="ECO:0000256" key="6">
    <source>
        <dbReference type="SAM" id="Coils"/>
    </source>
</evidence>
<keyword evidence="2" id="KW-0805">Transcription regulation</keyword>
<keyword evidence="4" id="KW-0804">Transcription</keyword>
<dbReference type="Gramene" id="LPERR06G10590.1">
    <property type="protein sequence ID" value="LPERR06G10590.1"/>
    <property type="gene ID" value="LPERR06G10590"/>
</dbReference>
<comment type="subcellular location">
    <subcellularLocation>
        <location evidence="1">Nucleus</location>
    </subcellularLocation>
</comment>
<dbReference type="eggNOG" id="ENOG502QQS4">
    <property type="taxonomic scope" value="Eukaryota"/>
</dbReference>
<evidence type="ECO:0000313" key="10">
    <source>
        <dbReference type="Proteomes" id="UP000032180"/>
    </source>
</evidence>
<evidence type="ECO:0000256" key="5">
    <source>
        <dbReference type="ARBA" id="ARBA00023242"/>
    </source>
</evidence>
<dbReference type="Pfam" id="PF02362">
    <property type="entry name" value="B3"/>
    <property type="match status" value="1"/>
</dbReference>
<dbReference type="InterPro" id="IPR015300">
    <property type="entry name" value="DNA-bd_pseudobarrel_sf"/>
</dbReference>
<accession>A0A0D9WPL8</accession>
<evidence type="ECO:0000256" key="4">
    <source>
        <dbReference type="ARBA" id="ARBA00023163"/>
    </source>
</evidence>
<dbReference type="PROSITE" id="PS50863">
    <property type="entry name" value="B3"/>
    <property type="match status" value="1"/>
</dbReference>
<dbReference type="PANTHER" id="PTHR31391">
    <property type="entry name" value="B3 DOMAIN-CONTAINING PROTEIN OS11G0197600-RELATED"/>
    <property type="match status" value="1"/>
</dbReference>
<dbReference type="EnsemblPlants" id="LPERR06G10590.1">
    <property type="protein sequence ID" value="LPERR06G10590.1"/>
    <property type="gene ID" value="LPERR06G10590"/>
</dbReference>
<dbReference type="Proteomes" id="UP000032180">
    <property type="component" value="Chromosome 6"/>
</dbReference>
<keyword evidence="5" id="KW-0539">Nucleus</keyword>
<feature type="coiled-coil region" evidence="6">
    <location>
        <begin position="367"/>
        <end position="415"/>
    </location>
</feature>
<evidence type="ECO:0000256" key="7">
    <source>
        <dbReference type="SAM" id="MobiDB-lite"/>
    </source>
</evidence>
<dbReference type="AlphaFoldDB" id="A0A0D9WPL8"/>
<proteinExistence type="predicted"/>
<evidence type="ECO:0000256" key="1">
    <source>
        <dbReference type="ARBA" id="ARBA00004123"/>
    </source>
</evidence>
<dbReference type="SUPFAM" id="SSF101936">
    <property type="entry name" value="DNA-binding pseudobarrel domain"/>
    <property type="match status" value="1"/>
</dbReference>
<keyword evidence="3" id="KW-0238">DNA-binding</keyword>
<dbReference type="Gene3D" id="2.40.330.10">
    <property type="entry name" value="DNA-binding pseudobarrel domain"/>
    <property type="match status" value="1"/>
</dbReference>
<keyword evidence="6" id="KW-0175">Coiled coil</keyword>
<protein>
    <recommendedName>
        <fullName evidence="8">TF-B3 domain-containing protein</fullName>
    </recommendedName>
</protein>
<dbReference type="GO" id="GO:0005634">
    <property type="term" value="C:nucleus"/>
    <property type="evidence" value="ECO:0007669"/>
    <property type="project" value="UniProtKB-SubCell"/>
</dbReference>
<feature type="region of interest" description="Disordered" evidence="7">
    <location>
        <begin position="197"/>
        <end position="219"/>
    </location>
</feature>
<dbReference type="CDD" id="cd10017">
    <property type="entry name" value="B3_DNA"/>
    <property type="match status" value="1"/>
</dbReference>
<organism evidence="9 10">
    <name type="scientific">Leersia perrieri</name>
    <dbReference type="NCBI Taxonomy" id="77586"/>
    <lineage>
        <taxon>Eukaryota</taxon>
        <taxon>Viridiplantae</taxon>
        <taxon>Streptophyta</taxon>
        <taxon>Embryophyta</taxon>
        <taxon>Tracheophyta</taxon>
        <taxon>Spermatophyta</taxon>
        <taxon>Magnoliopsida</taxon>
        <taxon>Liliopsida</taxon>
        <taxon>Poales</taxon>
        <taxon>Poaceae</taxon>
        <taxon>BOP clade</taxon>
        <taxon>Oryzoideae</taxon>
        <taxon>Oryzeae</taxon>
        <taxon>Oryzinae</taxon>
        <taxon>Leersia</taxon>
    </lineage>
</organism>
<evidence type="ECO:0000256" key="3">
    <source>
        <dbReference type="ARBA" id="ARBA00023125"/>
    </source>
</evidence>
<feature type="domain" description="TF-B3" evidence="8">
    <location>
        <begin position="88"/>
        <end position="189"/>
    </location>
</feature>
<sequence>MEKKTPLVHQRLALLDSSSGSDKDDDFEPGAVAIDYDDMDDVVVVGAAPLKVPVKVQNNCVSAQECRGSAMERAKELQANLQAEYPSFIKNMLQSHVVRGFWLGLPSDFCNKHLPKNDTGLVLEEANGNCHDTTFLGGKQGLSAGWRGFALKHDIIVGDVVVFQLVYIVRETNLTTADGVLGLMSFATRKKRKISTKEKRSDNFKSEDPKTCRNSTKGDHNDNQNLVSEAIDGIRFSKSEISFDDVTSFSNFNIIVDGLVIDCKFPDHERMMYYEICCSQKSFLHNHLLKHLNFKLVVGVIMETIKIAEGIRACKADNSSYDDFLVWKKTLQSFELLGMKVAFLIKRIDDLLCLPAQPRDPSECSKYKDIKLARSRAREKMKALESKFSSLTDELKKMDDEMEELESSVRKHDIALKKIATAPW</sequence>
<dbReference type="HOGENOM" id="CLU_041497_0_0_1"/>
<dbReference type="PANTHER" id="PTHR31391:SF101">
    <property type="entry name" value="B3 DOMAIN-CONTAINING PROTEIN OS01G0234100"/>
    <property type="match status" value="1"/>
</dbReference>
<dbReference type="InterPro" id="IPR003340">
    <property type="entry name" value="B3_DNA-bd"/>
</dbReference>
<dbReference type="GO" id="GO:0003677">
    <property type="term" value="F:DNA binding"/>
    <property type="evidence" value="ECO:0007669"/>
    <property type="project" value="UniProtKB-KW"/>
</dbReference>
<reference evidence="9 10" key="1">
    <citation type="submission" date="2012-08" db="EMBL/GenBank/DDBJ databases">
        <title>Oryza genome evolution.</title>
        <authorList>
            <person name="Wing R.A."/>
        </authorList>
    </citation>
    <scope>NUCLEOTIDE SEQUENCE</scope>
</reference>
<reference evidence="10" key="2">
    <citation type="submission" date="2013-12" db="EMBL/GenBank/DDBJ databases">
        <authorList>
            <person name="Yu Y."/>
            <person name="Lee S."/>
            <person name="de Baynast K."/>
            <person name="Wissotski M."/>
            <person name="Liu L."/>
            <person name="Talag J."/>
            <person name="Goicoechea J."/>
            <person name="Angelova A."/>
            <person name="Jetty R."/>
            <person name="Kudrna D."/>
            <person name="Golser W."/>
            <person name="Rivera L."/>
            <person name="Zhang J."/>
            <person name="Wing R."/>
        </authorList>
    </citation>
    <scope>NUCLEOTIDE SEQUENCE</scope>
</reference>
<name>A0A0D9WPL8_9ORYZ</name>
<reference evidence="9" key="3">
    <citation type="submission" date="2015-04" db="UniProtKB">
        <authorList>
            <consortium name="EnsemblPlants"/>
        </authorList>
    </citation>
    <scope>IDENTIFICATION</scope>
</reference>
<evidence type="ECO:0000313" key="9">
    <source>
        <dbReference type="EnsemblPlants" id="LPERR06G10590.1"/>
    </source>
</evidence>
<evidence type="ECO:0000259" key="8">
    <source>
        <dbReference type="PROSITE" id="PS50863"/>
    </source>
</evidence>